<keyword evidence="8" id="KW-0067">ATP-binding</keyword>
<comment type="catalytic activity">
    <reaction evidence="11">
        <text>L-seryl-[protein] + ATP = O-phospho-L-seryl-[protein] + ADP + H(+)</text>
        <dbReference type="Rhea" id="RHEA:17989"/>
        <dbReference type="Rhea" id="RHEA-COMP:9863"/>
        <dbReference type="Rhea" id="RHEA-COMP:11604"/>
        <dbReference type="ChEBI" id="CHEBI:15378"/>
        <dbReference type="ChEBI" id="CHEBI:29999"/>
        <dbReference type="ChEBI" id="CHEBI:30616"/>
        <dbReference type="ChEBI" id="CHEBI:83421"/>
        <dbReference type="ChEBI" id="CHEBI:456216"/>
        <dbReference type="EC" id="2.7.11.1"/>
    </reaction>
</comment>
<dbReference type="Pfam" id="PF00069">
    <property type="entry name" value="Pkinase"/>
    <property type="match status" value="2"/>
</dbReference>
<dbReference type="GO" id="GO:0035556">
    <property type="term" value="P:intracellular signal transduction"/>
    <property type="evidence" value="ECO:0007669"/>
    <property type="project" value="TreeGrafter"/>
</dbReference>
<dbReference type="RefSeq" id="XP_038853634.1">
    <property type="nucleotide sequence ID" value="XM_038997706.1"/>
</dbReference>
<gene>
    <name evidence="16" type="primary">LOC120051077</name>
</gene>
<dbReference type="InterPro" id="IPR000961">
    <property type="entry name" value="AGC-kinase_C"/>
</dbReference>
<feature type="domain" description="Protein kinase" evidence="13">
    <location>
        <begin position="31"/>
        <end position="848"/>
    </location>
</feature>
<dbReference type="PROSITE" id="PS00108">
    <property type="entry name" value="PROTEIN_KINASE_ST"/>
    <property type="match status" value="1"/>
</dbReference>
<dbReference type="PANTHER" id="PTHR24356">
    <property type="entry name" value="SERINE/THREONINE-PROTEIN KINASE"/>
    <property type="match status" value="1"/>
</dbReference>
<keyword evidence="6" id="KW-0547">Nucleotide-binding</keyword>
<dbReference type="Gene3D" id="1.10.510.10">
    <property type="entry name" value="Transferase(Phosphotransferase) domain 1"/>
    <property type="match status" value="2"/>
</dbReference>
<evidence type="ECO:0000256" key="10">
    <source>
        <dbReference type="ARBA" id="ARBA00047899"/>
    </source>
</evidence>
<organism evidence="15 16">
    <name type="scientific">Salvelinus namaycush</name>
    <name type="common">Lake trout</name>
    <name type="synonym">Salmo namaycush</name>
    <dbReference type="NCBI Taxonomy" id="8040"/>
    <lineage>
        <taxon>Eukaryota</taxon>
        <taxon>Metazoa</taxon>
        <taxon>Chordata</taxon>
        <taxon>Craniata</taxon>
        <taxon>Vertebrata</taxon>
        <taxon>Euteleostomi</taxon>
        <taxon>Actinopterygii</taxon>
        <taxon>Neopterygii</taxon>
        <taxon>Teleostei</taxon>
        <taxon>Protacanthopterygii</taxon>
        <taxon>Salmoniformes</taxon>
        <taxon>Salmonidae</taxon>
        <taxon>Salmoninae</taxon>
        <taxon>Salvelinus</taxon>
    </lineage>
</organism>
<dbReference type="GO" id="GO:0005524">
    <property type="term" value="F:ATP binding"/>
    <property type="evidence" value="ECO:0007669"/>
    <property type="project" value="UniProtKB-KW"/>
</dbReference>
<keyword evidence="15" id="KW-1185">Reference proteome</keyword>
<proteinExistence type="inferred from homology"/>
<dbReference type="InterPro" id="IPR000719">
    <property type="entry name" value="Prot_kinase_dom"/>
</dbReference>
<dbReference type="InterPro" id="IPR008271">
    <property type="entry name" value="Ser/Thr_kinase_AS"/>
</dbReference>
<dbReference type="SUPFAM" id="SSF56112">
    <property type="entry name" value="Protein kinase-like (PK-like)"/>
    <property type="match status" value="1"/>
</dbReference>
<dbReference type="GeneID" id="120051077"/>
<evidence type="ECO:0000256" key="1">
    <source>
        <dbReference type="ARBA" id="ARBA00009903"/>
    </source>
</evidence>
<evidence type="ECO:0000256" key="4">
    <source>
        <dbReference type="ARBA" id="ARBA00022527"/>
    </source>
</evidence>
<evidence type="ECO:0000256" key="5">
    <source>
        <dbReference type="ARBA" id="ARBA00022679"/>
    </source>
</evidence>
<comment type="catalytic activity">
    <reaction evidence="10">
        <text>L-threonyl-[protein] + ATP = O-phospho-L-threonyl-[protein] + ADP + H(+)</text>
        <dbReference type="Rhea" id="RHEA:46608"/>
        <dbReference type="Rhea" id="RHEA-COMP:11060"/>
        <dbReference type="Rhea" id="RHEA-COMP:11605"/>
        <dbReference type="ChEBI" id="CHEBI:15378"/>
        <dbReference type="ChEBI" id="CHEBI:30013"/>
        <dbReference type="ChEBI" id="CHEBI:30616"/>
        <dbReference type="ChEBI" id="CHEBI:61977"/>
        <dbReference type="ChEBI" id="CHEBI:456216"/>
        <dbReference type="EC" id="2.7.11.1"/>
    </reaction>
</comment>
<comment type="similarity">
    <text evidence="1">Belongs to the protein kinase superfamily. AGC Ser/Thr protein kinase family.</text>
</comment>
<dbReference type="PROSITE" id="PS51285">
    <property type="entry name" value="AGC_KINASE_CTER"/>
    <property type="match status" value="1"/>
</dbReference>
<dbReference type="FunFam" id="1.10.510.10:FF:000484">
    <property type="entry name" value="Serine/threonine-protein kinase greatwall, putative"/>
    <property type="match status" value="1"/>
</dbReference>
<feature type="region of interest" description="Disordered" evidence="12">
    <location>
        <begin position="700"/>
        <end position="732"/>
    </location>
</feature>
<evidence type="ECO:0000256" key="8">
    <source>
        <dbReference type="ARBA" id="ARBA00022840"/>
    </source>
</evidence>
<accession>A0A8U0UIM8</accession>
<evidence type="ECO:0000256" key="11">
    <source>
        <dbReference type="ARBA" id="ARBA00048679"/>
    </source>
</evidence>
<dbReference type="InterPro" id="IPR050236">
    <property type="entry name" value="Ser_Thr_kinase_AGC"/>
</dbReference>
<keyword evidence="4" id="KW-0723">Serine/threonine-protein kinase</keyword>
<dbReference type="Proteomes" id="UP000808372">
    <property type="component" value="Chromosome 7"/>
</dbReference>
<dbReference type="Gene3D" id="3.30.200.20">
    <property type="entry name" value="Phosphorylase Kinase, domain 1"/>
    <property type="match status" value="2"/>
</dbReference>
<keyword evidence="7" id="KW-0418">Kinase</keyword>
<evidence type="ECO:0000256" key="12">
    <source>
        <dbReference type="SAM" id="MobiDB-lite"/>
    </source>
</evidence>
<dbReference type="PANTHER" id="PTHR24356:SF1">
    <property type="entry name" value="SERINE_THREONINE-PROTEIN KINASE GREATWALL"/>
    <property type="match status" value="1"/>
</dbReference>
<dbReference type="EC" id="2.7.11.1" evidence="2"/>
<dbReference type="PROSITE" id="PS50011">
    <property type="entry name" value="PROTEIN_KINASE_DOM"/>
    <property type="match status" value="1"/>
</dbReference>
<protein>
    <recommendedName>
        <fullName evidence="3">Serine/threonine-protein kinase greatwall</fullName>
        <ecNumber evidence="2">2.7.11.1</ecNumber>
    </recommendedName>
    <alternativeName>
        <fullName evidence="9">Microtubule-associated serine/threonine-protein kinase-like</fullName>
    </alternativeName>
</protein>
<dbReference type="AlphaFoldDB" id="A0A8U0UIM8"/>
<reference evidence="16" key="1">
    <citation type="submission" date="2025-08" db="UniProtKB">
        <authorList>
            <consortium name="RefSeq"/>
        </authorList>
    </citation>
    <scope>IDENTIFICATION</scope>
    <source>
        <tissue evidence="16">White muscle</tissue>
    </source>
</reference>
<dbReference type="SMART" id="SM00220">
    <property type="entry name" value="S_TKc"/>
    <property type="match status" value="1"/>
</dbReference>
<keyword evidence="5" id="KW-0808">Transferase</keyword>
<evidence type="ECO:0000256" key="2">
    <source>
        <dbReference type="ARBA" id="ARBA00012513"/>
    </source>
</evidence>
<dbReference type="FunFam" id="1.10.510.10:FF:000278">
    <property type="entry name" value="serine/threonine-protein kinase greatwall isoform X1"/>
    <property type="match status" value="1"/>
</dbReference>
<name>A0A8U0UIM8_SALNM</name>
<evidence type="ECO:0000256" key="6">
    <source>
        <dbReference type="ARBA" id="ARBA00022741"/>
    </source>
</evidence>
<evidence type="ECO:0000256" key="3">
    <source>
        <dbReference type="ARBA" id="ARBA00022148"/>
    </source>
</evidence>
<dbReference type="OrthoDB" id="162894at2759"/>
<evidence type="ECO:0000313" key="15">
    <source>
        <dbReference type="Proteomes" id="UP000808372"/>
    </source>
</evidence>
<evidence type="ECO:0000259" key="13">
    <source>
        <dbReference type="PROSITE" id="PS50011"/>
    </source>
</evidence>
<dbReference type="GO" id="GO:0005634">
    <property type="term" value="C:nucleus"/>
    <property type="evidence" value="ECO:0007669"/>
    <property type="project" value="TreeGrafter"/>
</dbReference>
<evidence type="ECO:0000256" key="9">
    <source>
        <dbReference type="ARBA" id="ARBA00033099"/>
    </source>
</evidence>
<evidence type="ECO:0000256" key="7">
    <source>
        <dbReference type="ARBA" id="ARBA00022777"/>
    </source>
</evidence>
<dbReference type="InterPro" id="IPR011009">
    <property type="entry name" value="Kinase-like_dom_sf"/>
</dbReference>
<dbReference type="FunFam" id="3.30.200.20:FF:000550">
    <property type="entry name" value="Serine/threonine-protein kinase greatwall"/>
    <property type="match status" value="1"/>
</dbReference>
<feature type="domain" description="AGC-kinase C-terminal" evidence="14">
    <location>
        <begin position="849"/>
        <end position="892"/>
    </location>
</feature>
<dbReference type="GO" id="GO:0004674">
    <property type="term" value="F:protein serine/threonine kinase activity"/>
    <property type="evidence" value="ECO:0007669"/>
    <property type="project" value="UniProtKB-KW"/>
</dbReference>
<feature type="compositionally biased region" description="Polar residues" evidence="12">
    <location>
        <begin position="705"/>
        <end position="725"/>
    </location>
</feature>
<dbReference type="KEGG" id="snh:120051077"/>
<sequence length="892" mass="98236">MDAGEKQGACPLSCADGKVSDIPKPASIEDFVVLKPISRGAFGKVYLARKKSNARLYAIKVVKKADMRDKNMADQMKAERDALALSKSPFVVHLFYCLQTATKVYLVMEYLIGGDVKSLLHIYGYFDEDMSVKYISEVARALDYLHRHGITHRDLKPDNMLVSNEGHIKLTDFGLSKVKLDRELSLADILTTPSLVMPKQDYFRTPGQVLSLISSLGLNTPAVEGKRHSSSSAVFSPMSCGKIEQRKNTLSSPLRRQKEYLRSPVCLSRTLGPNSCVFSPYALAKSLTPRLLKSRRRFDTMSAGGSQSCIFPSTTDSEGGVSPLWELEQNEVENVPYLYGRNASGQTGGKVTSDMRMLGQGSALASLDNLDLREQLYQEPSTGELSRKAQQEPHAGKKLQFNEVEQSAPPKKPELSQSIRGNVSGAESICATKGKPMEVQSGVTSAVKRGFEEVEKSPEQLESLSKKRDSEYQRCSGVPEVALKYRTGLTGVFANVHLEEFGSEGQGTAKGQVPKRSSPIAVSKNLLCELDDLAEGVFVEGRYFGEDHELSSSLSIDSEGSVHEMSINVNSPTPKWSTHSAKEGHLPLLELDNSEISPSTALPPQPPTFASIGTAKPGNMLTLRGGVSKRSFLDRVPELDPSMTKSPSFLKPRNVVAFRSYCSSINRSNMSWNSRLSLGSVEAMDMATSASYHSMPAAVTPVQKRPNSNSSLYQTPQTMTTSHTPFRTPKSVRRAPVPVEGVPILGTPDYLAPELLLGIPHVSGYLNCDYMVDWWALGVCLFEFLTGVPPFNDETPQLVFQNILNRDIPWPDGDEELSHNSRNAIEILLTMDMNKRAGLKELRGHALFEGLDWDNLQNQTMPFIPQPENETDTSYFDARNTAQHLVMSGFSL</sequence>
<evidence type="ECO:0000313" key="16">
    <source>
        <dbReference type="RefSeq" id="XP_038853634.1"/>
    </source>
</evidence>
<evidence type="ECO:0000259" key="14">
    <source>
        <dbReference type="PROSITE" id="PS51285"/>
    </source>
</evidence>